<keyword evidence="1" id="KW-0808">Transferase</keyword>
<feature type="transmembrane region" description="Helical" evidence="5">
    <location>
        <begin position="205"/>
        <end position="223"/>
    </location>
</feature>
<name>A0A543PY43_9MICO</name>
<feature type="region of interest" description="Disordered" evidence="4">
    <location>
        <begin position="125"/>
        <end position="155"/>
    </location>
</feature>
<keyword evidence="5" id="KW-0472">Membrane</keyword>
<feature type="region of interest" description="Disordered" evidence="4">
    <location>
        <begin position="1"/>
        <end position="42"/>
    </location>
</feature>
<feature type="compositionally biased region" description="Low complexity" evidence="4">
    <location>
        <begin position="125"/>
        <end position="154"/>
    </location>
</feature>
<evidence type="ECO:0000256" key="5">
    <source>
        <dbReference type="SAM" id="Phobius"/>
    </source>
</evidence>
<feature type="transmembrane region" description="Helical" evidence="5">
    <location>
        <begin position="75"/>
        <end position="93"/>
    </location>
</feature>
<dbReference type="InterPro" id="IPR007168">
    <property type="entry name" value="Phageshock_PspC_N"/>
</dbReference>
<keyword evidence="5" id="KW-0812">Transmembrane</keyword>
<protein>
    <submittedName>
        <fullName evidence="7">Phage shock protein C (PspC) family protein</fullName>
    </submittedName>
</protein>
<feature type="domain" description="Phage shock protein PspC N-terminal" evidence="6">
    <location>
        <begin position="42"/>
        <end position="98"/>
    </location>
</feature>
<comment type="caution">
    <text evidence="7">The sequence shown here is derived from an EMBL/GenBank/DDBJ whole genome shotgun (WGS) entry which is preliminary data.</text>
</comment>
<keyword evidence="3" id="KW-0902">Two-component regulatory system</keyword>
<feature type="region of interest" description="Disordered" evidence="4">
    <location>
        <begin position="458"/>
        <end position="525"/>
    </location>
</feature>
<feature type="compositionally biased region" description="Pro residues" evidence="4">
    <location>
        <begin position="491"/>
        <end position="504"/>
    </location>
</feature>
<dbReference type="Pfam" id="PF04024">
    <property type="entry name" value="PspC"/>
    <property type="match status" value="1"/>
</dbReference>
<evidence type="ECO:0000256" key="1">
    <source>
        <dbReference type="ARBA" id="ARBA00022679"/>
    </source>
</evidence>
<dbReference type="GO" id="GO:0000160">
    <property type="term" value="P:phosphorelay signal transduction system"/>
    <property type="evidence" value="ECO:0007669"/>
    <property type="project" value="UniProtKB-KW"/>
</dbReference>
<dbReference type="SUPFAM" id="SSF55874">
    <property type="entry name" value="ATPase domain of HSP90 chaperone/DNA topoisomerase II/histidine kinase"/>
    <property type="match status" value="1"/>
</dbReference>
<dbReference type="Proteomes" id="UP000320085">
    <property type="component" value="Unassembled WGS sequence"/>
</dbReference>
<dbReference type="PANTHER" id="PTHR24421:SF61">
    <property type="entry name" value="OXYGEN SENSOR HISTIDINE KINASE NREB"/>
    <property type="match status" value="1"/>
</dbReference>
<gene>
    <name evidence="7" type="ORF">FHX52_2125</name>
</gene>
<organism evidence="7 8">
    <name type="scientific">Humibacillus xanthopallidus</name>
    <dbReference type="NCBI Taxonomy" id="412689"/>
    <lineage>
        <taxon>Bacteria</taxon>
        <taxon>Bacillati</taxon>
        <taxon>Actinomycetota</taxon>
        <taxon>Actinomycetes</taxon>
        <taxon>Micrococcales</taxon>
        <taxon>Intrasporangiaceae</taxon>
        <taxon>Humibacillus</taxon>
    </lineage>
</organism>
<dbReference type="PANTHER" id="PTHR24421">
    <property type="entry name" value="NITRATE/NITRITE SENSOR PROTEIN NARX-RELATED"/>
    <property type="match status" value="1"/>
</dbReference>
<feature type="transmembrane region" description="Helical" evidence="5">
    <location>
        <begin position="267"/>
        <end position="287"/>
    </location>
</feature>
<sequence length="525" mass="54833">MQQPQQPQLHSQPQPLASTPTPTPTQPASGPLPAWRAKPRPPLVRHRGDKVLAGVAAGLAAHLGLPVGWVRVAFVASSIPFGAGVVVYIFLWATMREEGSAATLSGMPSASSAVGATVVSSTSAPAAGADPGAGPGAIPSTVGSGVTGSSSVSPHPHHGIDLAGLRSWLRNSNQAVVITLLGVAALVAAAALWLGSAGFDVHAEVVVPVVAIVIGAIFFWSQLDDSSPLGGRRPVRWIWLVVGLGFTLLGLVALLVRGTNITEVWQVLGAVLAALVGISVLCAPWILRLWTNLREEQTARIRATERADIAAHLHDSVLQTLALIQRQSTDSATVARLARAQERQLRSYLYDEDSRAGTLGAALTAAMGEVEDLQGVPVQLVVTGDRPMDQHLDALVKAVREATWNAVRHASPPVSAYVEVGPDAVEAFVRDHGAGFDLDAVPDDRAGVRESIIGRMERHGGTARIRRRADGTEVELRLPVGDPDTATPTPATTPTPTAAPPPTSPATTETTPPPTSVTEPQEQPS</sequence>
<evidence type="ECO:0000313" key="7">
    <source>
        <dbReference type="EMBL" id="TQN48970.1"/>
    </source>
</evidence>
<dbReference type="AlphaFoldDB" id="A0A543PY43"/>
<feature type="transmembrane region" description="Helical" evidence="5">
    <location>
        <begin position="235"/>
        <end position="255"/>
    </location>
</feature>
<dbReference type="Gene3D" id="3.30.565.10">
    <property type="entry name" value="Histidine kinase-like ATPase, C-terminal domain"/>
    <property type="match status" value="1"/>
</dbReference>
<evidence type="ECO:0000259" key="6">
    <source>
        <dbReference type="Pfam" id="PF04024"/>
    </source>
</evidence>
<feature type="compositionally biased region" description="Low complexity" evidence="4">
    <location>
        <begin position="1"/>
        <end position="20"/>
    </location>
</feature>
<feature type="compositionally biased region" description="Low complexity" evidence="4">
    <location>
        <begin position="505"/>
        <end position="525"/>
    </location>
</feature>
<feature type="compositionally biased region" description="Low complexity" evidence="4">
    <location>
        <begin position="479"/>
        <end position="490"/>
    </location>
</feature>
<evidence type="ECO:0000256" key="4">
    <source>
        <dbReference type="SAM" id="MobiDB-lite"/>
    </source>
</evidence>
<evidence type="ECO:0000256" key="3">
    <source>
        <dbReference type="ARBA" id="ARBA00023012"/>
    </source>
</evidence>
<keyword evidence="5" id="KW-1133">Transmembrane helix</keyword>
<feature type="transmembrane region" description="Helical" evidence="5">
    <location>
        <begin position="175"/>
        <end position="199"/>
    </location>
</feature>
<dbReference type="GO" id="GO:0016301">
    <property type="term" value="F:kinase activity"/>
    <property type="evidence" value="ECO:0007669"/>
    <property type="project" value="UniProtKB-KW"/>
</dbReference>
<evidence type="ECO:0000313" key="8">
    <source>
        <dbReference type="Proteomes" id="UP000320085"/>
    </source>
</evidence>
<proteinExistence type="predicted"/>
<dbReference type="EMBL" id="VFQF01000001">
    <property type="protein sequence ID" value="TQN48970.1"/>
    <property type="molecule type" value="Genomic_DNA"/>
</dbReference>
<dbReference type="InterPro" id="IPR050482">
    <property type="entry name" value="Sensor_HK_TwoCompSys"/>
</dbReference>
<reference evidence="7 8" key="1">
    <citation type="submission" date="2019-06" db="EMBL/GenBank/DDBJ databases">
        <title>Sequencing the genomes of 1000 actinobacteria strains.</title>
        <authorList>
            <person name="Klenk H.-P."/>
        </authorList>
    </citation>
    <scope>NUCLEOTIDE SEQUENCE [LARGE SCALE GENOMIC DNA]</scope>
    <source>
        <strain evidence="7 8">DSM 21776</strain>
    </source>
</reference>
<dbReference type="InterPro" id="IPR036890">
    <property type="entry name" value="HATPase_C_sf"/>
</dbReference>
<keyword evidence="2" id="KW-0418">Kinase</keyword>
<evidence type="ECO:0000256" key="2">
    <source>
        <dbReference type="ARBA" id="ARBA00022777"/>
    </source>
</evidence>
<accession>A0A543PY43</accession>